<dbReference type="RefSeq" id="WP_038558600.1">
    <property type="nucleotide sequence ID" value="NZ_CP008876.1"/>
</dbReference>
<evidence type="ECO:0000313" key="5">
    <source>
        <dbReference type="Proteomes" id="UP000027980"/>
    </source>
</evidence>
<feature type="domain" description="N-acetyltransferase" evidence="3">
    <location>
        <begin position="6"/>
        <end position="146"/>
    </location>
</feature>
<dbReference type="Gene3D" id="3.40.630.30">
    <property type="match status" value="1"/>
</dbReference>
<proteinExistence type="predicted"/>
<organism evidence="4 5">
    <name type="scientific">Terribacillus saccharophilus</name>
    <dbReference type="NCBI Taxonomy" id="361277"/>
    <lineage>
        <taxon>Bacteria</taxon>
        <taxon>Bacillati</taxon>
        <taxon>Bacillota</taxon>
        <taxon>Bacilli</taxon>
        <taxon>Bacillales</taxon>
        <taxon>Bacillaceae</taxon>
        <taxon>Terribacillus</taxon>
    </lineage>
</organism>
<keyword evidence="2" id="KW-0012">Acyltransferase</keyword>
<sequence>MDIIKASIQDVKEAAILFDQYRQFYNQAHDLSGAEAYITERLRKEDSVIFLVKDEGKCVGFTQLYPTFSSIGMKRAWILNDLYVTEAARKQGVGEKLLDAAEAFARETGAGSIALSTAPDNEKAQRLYERKGYERDEQFYHYELSL</sequence>
<dbReference type="EMBL" id="CP008876">
    <property type="protein sequence ID" value="AIF65776.1"/>
    <property type="molecule type" value="Genomic_DNA"/>
</dbReference>
<evidence type="ECO:0000256" key="1">
    <source>
        <dbReference type="ARBA" id="ARBA00022679"/>
    </source>
</evidence>
<dbReference type="PANTHER" id="PTHR43877">
    <property type="entry name" value="AMINOALKYLPHOSPHONATE N-ACETYLTRANSFERASE-RELATED-RELATED"/>
    <property type="match status" value="1"/>
</dbReference>
<protein>
    <submittedName>
        <fullName evidence="4">Acetyltransferase</fullName>
    </submittedName>
</protein>
<dbReference type="PANTHER" id="PTHR43877:SF2">
    <property type="entry name" value="AMINOALKYLPHOSPHONATE N-ACETYLTRANSFERASE-RELATED"/>
    <property type="match status" value="1"/>
</dbReference>
<evidence type="ECO:0000256" key="2">
    <source>
        <dbReference type="ARBA" id="ARBA00023315"/>
    </source>
</evidence>
<dbReference type="CDD" id="cd04301">
    <property type="entry name" value="NAT_SF"/>
    <property type="match status" value="1"/>
</dbReference>
<dbReference type="KEGG" id="tap:GZ22_03350"/>
<dbReference type="Pfam" id="PF00583">
    <property type="entry name" value="Acetyltransf_1"/>
    <property type="match status" value="1"/>
</dbReference>
<gene>
    <name evidence="4" type="ORF">GZ22_03350</name>
</gene>
<dbReference type="GeneID" id="34221993"/>
<evidence type="ECO:0000259" key="3">
    <source>
        <dbReference type="PROSITE" id="PS51186"/>
    </source>
</evidence>
<name>A0A075LHS5_9BACI</name>
<keyword evidence="1" id="KW-0808">Transferase</keyword>
<dbReference type="AlphaFoldDB" id="A0A075LHS5"/>
<dbReference type="InterPro" id="IPR050832">
    <property type="entry name" value="Bact_Acetyltransf"/>
</dbReference>
<dbReference type="HOGENOM" id="CLU_013985_34_9_9"/>
<dbReference type="SUPFAM" id="SSF55729">
    <property type="entry name" value="Acyl-CoA N-acyltransferases (Nat)"/>
    <property type="match status" value="1"/>
</dbReference>
<evidence type="ECO:0000313" key="4">
    <source>
        <dbReference type="EMBL" id="AIF65776.1"/>
    </source>
</evidence>
<dbReference type="PROSITE" id="PS51186">
    <property type="entry name" value="GNAT"/>
    <property type="match status" value="1"/>
</dbReference>
<dbReference type="Proteomes" id="UP000027980">
    <property type="component" value="Chromosome"/>
</dbReference>
<reference evidence="4 5" key="1">
    <citation type="submission" date="2014-07" db="EMBL/GenBank/DDBJ databases">
        <title>Complete genome sequence of a moderately halophilic bacterium Terribacillus aidingensis MP602, isolated from Cryptomeria fortunei in Tianmu mountain in China.</title>
        <authorList>
            <person name="Wang Y."/>
            <person name="Lu P."/>
            <person name="Zhang L."/>
        </authorList>
    </citation>
    <scope>NUCLEOTIDE SEQUENCE [LARGE SCALE GENOMIC DNA]</scope>
    <source>
        <strain evidence="4 5">MP602</strain>
    </source>
</reference>
<accession>A0A075LHS5</accession>
<dbReference type="GO" id="GO:0016747">
    <property type="term" value="F:acyltransferase activity, transferring groups other than amino-acyl groups"/>
    <property type="evidence" value="ECO:0007669"/>
    <property type="project" value="InterPro"/>
</dbReference>
<dbReference type="OrthoDB" id="9792929at2"/>
<dbReference type="InterPro" id="IPR016181">
    <property type="entry name" value="Acyl_CoA_acyltransferase"/>
</dbReference>
<dbReference type="InterPro" id="IPR000182">
    <property type="entry name" value="GNAT_dom"/>
</dbReference>